<accession>A0A813M7K4</accession>
<keyword evidence="3" id="KW-1133">Transmembrane helix</keyword>
<dbReference type="Proteomes" id="UP000663860">
    <property type="component" value="Unassembled WGS sequence"/>
</dbReference>
<dbReference type="Pfam" id="PF01344">
    <property type="entry name" value="Kelch_1"/>
    <property type="match status" value="2"/>
</dbReference>
<keyword evidence="2" id="KW-0677">Repeat</keyword>
<keyword evidence="1" id="KW-0880">Kelch repeat</keyword>
<dbReference type="SUPFAM" id="SSF117281">
    <property type="entry name" value="Kelch motif"/>
    <property type="match status" value="2"/>
</dbReference>
<evidence type="ECO:0000313" key="5">
    <source>
        <dbReference type="Proteomes" id="UP000663860"/>
    </source>
</evidence>
<dbReference type="InterPro" id="IPR037293">
    <property type="entry name" value="Gal_Oxidase_central_sf"/>
</dbReference>
<reference evidence="4" key="1">
    <citation type="submission" date="2021-02" db="EMBL/GenBank/DDBJ databases">
        <authorList>
            <person name="Nowell W R."/>
        </authorList>
    </citation>
    <scope>NUCLEOTIDE SEQUENCE</scope>
</reference>
<evidence type="ECO:0000256" key="1">
    <source>
        <dbReference type="ARBA" id="ARBA00022441"/>
    </source>
</evidence>
<dbReference type="AlphaFoldDB" id="A0A813M7K4"/>
<sequence length="455" mass="49723">MILHRFLHFGSEISSKKRFGCFTLIGFTFAIILATAVIKFRYKPNQDISETSIPSGSNSFTILNYETAITMMTEIATDSQEFTHDATIQNQILPTSSTIINTSNNKSETTPSIKSYYWTQDASLSKRRSAFGAVLLANGTIMAAGGLENTTTVIRTSELYSSSIGWTVGTQMKSFRYYFTLTSFANNTKVLAAGSDQSSYQQTAEVYDMIKNTWTLTSTNMTTGRHSHAATLLQNGSILIIGGKNSSSTILSDVDIFMPSSNSFSKVSNMNMGRYLFTSTLLNDGSTVFVTGGTSTNNQMTSTAELYVSGSWIFTNTNMTQLRAYHSAVLLPNGNVLIAGGGDGSTVSYSTAEIYNPTTRTFKSTGSMKYRRGSFTLTVLPSGNVLATGGVDWTTKTFPTMCELYDPISETWSNTTSLNYGRYYHNTILLNDSILTIGGSNGQINSLTSSEKYYL</sequence>
<dbReference type="PANTHER" id="PTHR45632">
    <property type="entry name" value="LD33804P"/>
    <property type="match status" value="1"/>
</dbReference>
<proteinExistence type="predicted"/>
<name>A0A813M7K4_9BILA</name>
<dbReference type="InterPro" id="IPR006652">
    <property type="entry name" value="Kelch_1"/>
</dbReference>
<protein>
    <recommendedName>
        <fullName evidence="6">Kelch repeat protein</fullName>
    </recommendedName>
</protein>
<dbReference type="PANTHER" id="PTHR45632:SF3">
    <property type="entry name" value="KELCH-LIKE PROTEIN 32"/>
    <property type="match status" value="1"/>
</dbReference>
<keyword evidence="3" id="KW-0812">Transmembrane</keyword>
<evidence type="ECO:0000256" key="2">
    <source>
        <dbReference type="ARBA" id="ARBA00022737"/>
    </source>
</evidence>
<dbReference type="SMART" id="SM00612">
    <property type="entry name" value="Kelch"/>
    <property type="match status" value="6"/>
</dbReference>
<evidence type="ECO:0000313" key="4">
    <source>
        <dbReference type="EMBL" id="CAF0718489.1"/>
    </source>
</evidence>
<gene>
    <name evidence="4" type="ORF">IZO911_LOCUS1601</name>
</gene>
<evidence type="ECO:0000256" key="3">
    <source>
        <dbReference type="SAM" id="Phobius"/>
    </source>
</evidence>
<dbReference type="InterPro" id="IPR015915">
    <property type="entry name" value="Kelch-typ_b-propeller"/>
</dbReference>
<comment type="caution">
    <text evidence="4">The sequence shown here is derived from an EMBL/GenBank/DDBJ whole genome shotgun (WGS) entry which is preliminary data.</text>
</comment>
<dbReference type="EMBL" id="CAJNOE010000007">
    <property type="protein sequence ID" value="CAF0718489.1"/>
    <property type="molecule type" value="Genomic_DNA"/>
</dbReference>
<organism evidence="4 5">
    <name type="scientific">Adineta steineri</name>
    <dbReference type="NCBI Taxonomy" id="433720"/>
    <lineage>
        <taxon>Eukaryota</taxon>
        <taxon>Metazoa</taxon>
        <taxon>Spiralia</taxon>
        <taxon>Gnathifera</taxon>
        <taxon>Rotifera</taxon>
        <taxon>Eurotatoria</taxon>
        <taxon>Bdelloidea</taxon>
        <taxon>Adinetida</taxon>
        <taxon>Adinetidae</taxon>
        <taxon>Adineta</taxon>
    </lineage>
</organism>
<dbReference type="Gene3D" id="2.130.10.80">
    <property type="entry name" value="Galactose oxidase/kelch, beta-propeller"/>
    <property type="match status" value="2"/>
</dbReference>
<dbReference type="Gene3D" id="2.120.10.80">
    <property type="entry name" value="Kelch-type beta propeller"/>
    <property type="match status" value="2"/>
</dbReference>
<feature type="transmembrane region" description="Helical" evidence="3">
    <location>
        <begin position="21"/>
        <end position="42"/>
    </location>
</feature>
<evidence type="ECO:0008006" key="6">
    <source>
        <dbReference type="Google" id="ProtNLM"/>
    </source>
</evidence>
<keyword evidence="3" id="KW-0472">Membrane</keyword>